<keyword evidence="13" id="KW-1185">Reference proteome</keyword>
<evidence type="ECO:0000259" key="11">
    <source>
        <dbReference type="SMART" id="SM00829"/>
    </source>
</evidence>
<gene>
    <name evidence="12" type="ORF">SAMN05421874_11239</name>
</gene>
<dbReference type="InterPro" id="IPR036291">
    <property type="entry name" value="NAD(P)-bd_dom_sf"/>
</dbReference>
<evidence type="ECO:0000256" key="5">
    <source>
        <dbReference type="ARBA" id="ARBA00022946"/>
    </source>
</evidence>
<keyword evidence="3" id="KW-0276">Fatty acid metabolism</keyword>
<dbReference type="Gene3D" id="3.40.50.720">
    <property type="entry name" value="NAD(P)-binding Rossmann-like Domain"/>
    <property type="match status" value="1"/>
</dbReference>
<comment type="catalytic activity">
    <reaction evidence="10">
        <text>a 2,3-saturated acyl-[ACP] + NADP(+) = a (2E)-enoyl-[ACP] + NADPH + H(+)</text>
        <dbReference type="Rhea" id="RHEA:22564"/>
        <dbReference type="Rhea" id="RHEA-COMP:9925"/>
        <dbReference type="Rhea" id="RHEA-COMP:9926"/>
        <dbReference type="ChEBI" id="CHEBI:15378"/>
        <dbReference type="ChEBI" id="CHEBI:57783"/>
        <dbReference type="ChEBI" id="CHEBI:58349"/>
        <dbReference type="ChEBI" id="CHEBI:78784"/>
        <dbReference type="ChEBI" id="CHEBI:78785"/>
        <dbReference type="EC" id="1.3.1.104"/>
    </reaction>
</comment>
<dbReference type="CDD" id="cd05282">
    <property type="entry name" value="ETR_like"/>
    <property type="match status" value="1"/>
</dbReference>
<sequence length="334" mass="35531">MSKLTLTDIGPDLDRTVRLHDGTDVRLGDQDVLVAIEAAPINNADVLFAAGWFGVQPQLPNELGAEGVGRVLRAGSRVDQSLVGRRVLVLPTFRHGTWADETVVPARHVVPVTDRADALQLAMLPVNPATARALLNDYVALEPGDWVGLNLANSAVGQYVVALAKKAGVRTLAVVRSEEAAERVRKLGADVVLVDGEGLGERAVKALDGAQLRLLLEGTGDSAQVAELAPAVEPGGSVVVFAAATGRSPAVPLPDLIYRGISLRAFFILNWLRDTPREELERVYAELAELVAQGALRAEVEATYELASYREALAHAQRTGRSGKILFAPGRNAA</sequence>
<dbReference type="Proteomes" id="UP000198683">
    <property type="component" value="Unassembled WGS sequence"/>
</dbReference>
<reference evidence="12 13" key="1">
    <citation type="submission" date="2016-10" db="EMBL/GenBank/DDBJ databases">
        <authorList>
            <person name="de Groot N.N."/>
        </authorList>
    </citation>
    <scope>NUCLEOTIDE SEQUENCE [LARGE SCALE GENOMIC DNA]</scope>
    <source>
        <strain evidence="12 13">CGMCC 4.5681</strain>
    </source>
</reference>
<dbReference type="RefSeq" id="WP_090767463.1">
    <property type="nucleotide sequence ID" value="NZ_FNFB01000012.1"/>
</dbReference>
<dbReference type="PANTHER" id="PTHR43981:SF2">
    <property type="entry name" value="ENOYL-[ACYL-CARRIER-PROTEIN] REDUCTASE, MITOCHONDRIAL"/>
    <property type="match status" value="1"/>
</dbReference>
<evidence type="ECO:0000256" key="7">
    <source>
        <dbReference type="ARBA" id="ARBA00023098"/>
    </source>
</evidence>
<dbReference type="InterPro" id="IPR013149">
    <property type="entry name" value="ADH-like_C"/>
</dbReference>
<organism evidence="12 13">
    <name type="scientific">Nonomuraea maritima</name>
    <dbReference type="NCBI Taxonomy" id="683260"/>
    <lineage>
        <taxon>Bacteria</taxon>
        <taxon>Bacillati</taxon>
        <taxon>Actinomycetota</taxon>
        <taxon>Actinomycetes</taxon>
        <taxon>Streptosporangiales</taxon>
        <taxon>Streptosporangiaceae</taxon>
        <taxon>Nonomuraea</taxon>
    </lineage>
</organism>
<evidence type="ECO:0000313" key="13">
    <source>
        <dbReference type="Proteomes" id="UP000198683"/>
    </source>
</evidence>
<dbReference type="InterPro" id="IPR051034">
    <property type="entry name" value="Mito_Enoyl-ACP_Reductase"/>
</dbReference>
<dbReference type="PANTHER" id="PTHR43981">
    <property type="entry name" value="ENOYL-[ACYL-CARRIER-PROTEIN] REDUCTASE, MITOCHONDRIAL"/>
    <property type="match status" value="1"/>
</dbReference>
<evidence type="ECO:0000256" key="3">
    <source>
        <dbReference type="ARBA" id="ARBA00022832"/>
    </source>
</evidence>
<evidence type="ECO:0000256" key="8">
    <source>
        <dbReference type="ARBA" id="ARBA00023160"/>
    </source>
</evidence>
<evidence type="ECO:0000256" key="4">
    <source>
        <dbReference type="ARBA" id="ARBA00022857"/>
    </source>
</evidence>
<evidence type="ECO:0000256" key="10">
    <source>
        <dbReference type="ARBA" id="ARBA00048843"/>
    </source>
</evidence>
<evidence type="ECO:0000256" key="6">
    <source>
        <dbReference type="ARBA" id="ARBA00023002"/>
    </source>
</evidence>
<dbReference type="EC" id="1.3.1.104" evidence="9"/>
<keyword evidence="8" id="KW-0275">Fatty acid biosynthesis</keyword>
<dbReference type="GO" id="GO:0141148">
    <property type="term" value="F:enoyl-[acyl-carrier-protein] reductase (NADPH) activity"/>
    <property type="evidence" value="ECO:0007669"/>
    <property type="project" value="UniProtKB-EC"/>
</dbReference>
<dbReference type="InterPro" id="IPR013154">
    <property type="entry name" value="ADH-like_N"/>
</dbReference>
<protein>
    <recommendedName>
        <fullName evidence="9">enoyl-[acyl-carrier-protein] reductase</fullName>
        <ecNumber evidence="9">1.3.1.104</ecNumber>
    </recommendedName>
</protein>
<keyword evidence="4" id="KW-0521">NADP</keyword>
<keyword evidence="2" id="KW-0444">Lipid biosynthesis</keyword>
<name>A0A1G9FD03_9ACTN</name>
<accession>A0A1G9FD03</accession>
<evidence type="ECO:0000313" key="12">
    <source>
        <dbReference type="EMBL" id="SDK86083.1"/>
    </source>
</evidence>
<dbReference type="Pfam" id="PF08240">
    <property type="entry name" value="ADH_N"/>
    <property type="match status" value="1"/>
</dbReference>
<proteinExistence type="inferred from homology"/>
<keyword evidence="7" id="KW-0443">Lipid metabolism</keyword>
<dbReference type="InterPro" id="IPR020843">
    <property type="entry name" value="ER"/>
</dbReference>
<evidence type="ECO:0000256" key="9">
    <source>
        <dbReference type="ARBA" id="ARBA00038963"/>
    </source>
</evidence>
<dbReference type="EMBL" id="FNFB01000012">
    <property type="protein sequence ID" value="SDK86083.1"/>
    <property type="molecule type" value="Genomic_DNA"/>
</dbReference>
<dbReference type="Gene3D" id="3.90.180.10">
    <property type="entry name" value="Medium-chain alcohol dehydrogenases, catalytic domain"/>
    <property type="match status" value="1"/>
</dbReference>
<keyword evidence="5" id="KW-0809">Transit peptide</keyword>
<dbReference type="OrthoDB" id="4190732at2"/>
<dbReference type="SUPFAM" id="SSF51735">
    <property type="entry name" value="NAD(P)-binding Rossmann-fold domains"/>
    <property type="match status" value="1"/>
</dbReference>
<feature type="domain" description="Enoyl reductase (ER)" evidence="11">
    <location>
        <begin position="12"/>
        <end position="327"/>
    </location>
</feature>
<dbReference type="InterPro" id="IPR011032">
    <property type="entry name" value="GroES-like_sf"/>
</dbReference>
<dbReference type="AlphaFoldDB" id="A0A1G9FD03"/>
<dbReference type="SMART" id="SM00829">
    <property type="entry name" value="PKS_ER"/>
    <property type="match status" value="1"/>
</dbReference>
<dbReference type="Pfam" id="PF00107">
    <property type="entry name" value="ADH_zinc_N"/>
    <property type="match status" value="1"/>
</dbReference>
<dbReference type="SUPFAM" id="SSF50129">
    <property type="entry name" value="GroES-like"/>
    <property type="match status" value="1"/>
</dbReference>
<evidence type="ECO:0000256" key="1">
    <source>
        <dbReference type="ARBA" id="ARBA00010371"/>
    </source>
</evidence>
<keyword evidence="6" id="KW-0560">Oxidoreductase</keyword>
<comment type="similarity">
    <text evidence="1">Belongs to the zinc-containing alcohol dehydrogenase family. Quinone oxidoreductase subfamily.</text>
</comment>
<evidence type="ECO:0000256" key="2">
    <source>
        <dbReference type="ARBA" id="ARBA00022516"/>
    </source>
</evidence>
<dbReference type="STRING" id="683260.SAMN05421874_11239"/>
<dbReference type="GO" id="GO:0006633">
    <property type="term" value="P:fatty acid biosynthetic process"/>
    <property type="evidence" value="ECO:0007669"/>
    <property type="project" value="UniProtKB-KW"/>
</dbReference>